<accession>A0A9W4XAW8</accession>
<keyword evidence="3" id="KW-1185">Reference proteome</keyword>
<sequence length="247" mass="29322">MKPLFIYQIPNHKTWYIVITNTSKHFYFNNENNSSYWQLSDIKEKHANINIDQFMQDVDFDEIALLVAKSRGLKTSEKEPKQEVEDKEEKPEIIIRKEQNLGEEKKQENIKPTGNGFEGYSSSSDEEEVVDEEEGQSKKISRDEIKSDFISFLNSHSSKISTYQPWDLIEDDLKEELAQNKQFQHLTTIEKEELYKNWDGKRDQTLQQPNLYPSPKILYYKLLQEFKNEINKHREGRNLSRIQKLPN</sequence>
<feature type="compositionally biased region" description="Basic and acidic residues" evidence="1">
    <location>
        <begin position="75"/>
        <end position="109"/>
    </location>
</feature>
<evidence type="ECO:0000313" key="2">
    <source>
        <dbReference type="EMBL" id="CAI5758787.1"/>
    </source>
</evidence>
<dbReference type="OrthoDB" id="4023202at2759"/>
<gene>
    <name evidence="2" type="ORF">CANVERA_P3299</name>
</gene>
<comment type="caution">
    <text evidence="2">The sequence shown here is derived from an EMBL/GenBank/DDBJ whole genome shotgun (WGS) entry which is preliminary data.</text>
</comment>
<dbReference type="EMBL" id="CANTUO010000003">
    <property type="protein sequence ID" value="CAI5758787.1"/>
    <property type="molecule type" value="Genomic_DNA"/>
</dbReference>
<evidence type="ECO:0000313" key="3">
    <source>
        <dbReference type="Proteomes" id="UP001152885"/>
    </source>
</evidence>
<feature type="region of interest" description="Disordered" evidence="1">
    <location>
        <begin position="75"/>
        <end position="140"/>
    </location>
</feature>
<reference evidence="2" key="1">
    <citation type="submission" date="2022-12" db="EMBL/GenBank/DDBJ databases">
        <authorList>
            <person name="Brejova B."/>
        </authorList>
    </citation>
    <scope>NUCLEOTIDE SEQUENCE</scope>
</reference>
<feature type="compositionally biased region" description="Acidic residues" evidence="1">
    <location>
        <begin position="124"/>
        <end position="134"/>
    </location>
</feature>
<name>A0A9W4XAW8_9ASCO</name>
<dbReference type="Proteomes" id="UP001152885">
    <property type="component" value="Unassembled WGS sequence"/>
</dbReference>
<dbReference type="AlphaFoldDB" id="A0A9W4XAW8"/>
<organism evidence="2 3">
    <name type="scientific">Candida verbasci</name>
    <dbReference type="NCBI Taxonomy" id="1227364"/>
    <lineage>
        <taxon>Eukaryota</taxon>
        <taxon>Fungi</taxon>
        <taxon>Dikarya</taxon>
        <taxon>Ascomycota</taxon>
        <taxon>Saccharomycotina</taxon>
        <taxon>Pichiomycetes</taxon>
        <taxon>Debaryomycetaceae</taxon>
        <taxon>Candida/Lodderomyces clade</taxon>
        <taxon>Candida</taxon>
    </lineage>
</organism>
<evidence type="ECO:0008006" key="4">
    <source>
        <dbReference type="Google" id="ProtNLM"/>
    </source>
</evidence>
<proteinExistence type="predicted"/>
<evidence type="ECO:0000256" key="1">
    <source>
        <dbReference type="SAM" id="MobiDB-lite"/>
    </source>
</evidence>
<protein>
    <recommendedName>
        <fullName evidence="4">FF domain-containing protein</fullName>
    </recommendedName>
</protein>